<dbReference type="Pfam" id="PF00732">
    <property type="entry name" value="GMC_oxred_N"/>
    <property type="match status" value="1"/>
</dbReference>
<dbReference type="PROSITE" id="PS00624">
    <property type="entry name" value="GMC_OXRED_2"/>
    <property type="match status" value="1"/>
</dbReference>
<comment type="caution">
    <text evidence="3">The sequence shown here is derived from an EMBL/GenBank/DDBJ whole genome shotgun (WGS) entry which is preliminary data.</text>
</comment>
<dbReference type="SUPFAM" id="SSF51905">
    <property type="entry name" value="FAD/NAD(P)-binding domain"/>
    <property type="match status" value="1"/>
</dbReference>
<evidence type="ECO:0000313" key="3">
    <source>
        <dbReference type="EMBL" id="KAK9506671.1"/>
    </source>
</evidence>
<accession>A0AAW1D7D7</accession>
<proteinExistence type="inferred from homology"/>
<gene>
    <name evidence="3" type="ORF">O3M35_008563</name>
</gene>
<organism evidence="3 4">
    <name type="scientific">Rhynocoris fuscipes</name>
    <dbReference type="NCBI Taxonomy" id="488301"/>
    <lineage>
        <taxon>Eukaryota</taxon>
        <taxon>Metazoa</taxon>
        <taxon>Ecdysozoa</taxon>
        <taxon>Arthropoda</taxon>
        <taxon>Hexapoda</taxon>
        <taxon>Insecta</taxon>
        <taxon>Pterygota</taxon>
        <taxon>Neoptera</taxon>
        <taxon>Paraneoptera</taxon>
        <taxon>Hemiptera</taxon>
        <taxon>Heteroptera</taxon>
        <taxon>Panheteroptera</taxon>
        <taxon>Cimicomorpha</taxon>
        <taxon>Reduviidae</taxon>
        <taxon>Harpactorinae</taxon>
        <taxon>Harpactorini</taxon>
        <taxon>Rhynocoris</taxon>
    </lineage>
</organism>
<name>A0AAW1D7D7_9HEMI</name>
<dbReference type="Pfam" id="PF05199">
    <property type="entry name" value="GMC_oxred_C"/>
    <property type="match status" value="1"/>
</dbReference>
<dbReference type="SUPFAM" id="SSF54373">
    <property type="entry name" value="FAD-linked reductases, C-terminal domain"/>
    <property type="match status" value="1"/>
</dbReference>
<evidence type="ECO:0000313" key="4">
    <source>
        <dbReference type="Proteomes" id="UP001461498"/>
    </source>
</evidence>
<dbReference type="InterPro" id="IPR000172">
    <property type="entry name" value="GMC_OxRdtase_N"/>
</dbReference>
<protein>
    <recommendedName>
        <fullName evidence="2">Glucose-methanol-choline oxidoreductase N-terminal domain-containing protein</fullName>
    </recommendedName>
</protein>
<dbReference type="Proteomes" id="UP001461498">
    <property type="component" value="Unassembled WGS sequence"/>
</dbReference>
<dbReference type="GO" id="GO:0050660">
    <property type="term" value="F:flavin adenine dinucleotide binding"/>
    <property type="evidence" value="ECO:0007669"/>
    <property type="project" value="InterPro"/>
</dbReference>
<dbReference type="PANTHER" id="PTHR11552:SF158">
    <property type="entry name" value="GH23626P-RELATED"/>
    <property type="match status" value="1"/>
</dbReference>
<dbReference type="Gene3D" id="3.30.560.10">
    <property type="entry name" value="Glucose Oxidase, domain 3"/>
    <property type="match status" value="1"/>
</dbReference>
<feature type="domain" description="Glucose-methanol-choline oxidoreductase N-terminal" evidence="2">
    <location>
        <begin position="60"/>
        <end position="74"/>
    </location>
</feature>
<dbReference type="InterPro" id="IPR036188">
    <property type="entry name" value="FAD/NAD-bd_sf"/>
</dbReference>
<dbReference type="EMBL" id="JAPXFL010000005">
    <property type="protein sequence ID" value="KAK9506671.1"/>
    <property type="molecule type" value="Genomic_DNA"/>
</dbReference>
<dbReference type="Gene3D" id="3.50.50.60">
    <property type="entry name" value="FAD/NAD(P)-binding domain"/>
    <property type="match status" value="1"/>
</dbReference>
<keyword evidence="4" id="KW-1185">Reference proteome</keyword>
<dbReference type="PANTHER" id="PTHR11552">
    <property type="entry name" value="GLUCOSE-METHANOL-CHOLINE GMC OXIDOREDUCTASE"/>
    <property type="match status" value="1"/>
</dbReference>
<dbReference type="GO" id="GO:0016614">
    <property type="term" value="F:oxidoreductase activity, acting on CH-OH group of donors"/>
    <property type="evidence" value="ECO:0007669"/>
    <property type="project" value="InterPro"/>
</dbReference>
<evidence type="ECO:0000259" key="2">
    <source>
        <dbReference type="PROSITE" id="PS00624"/>
    </source>
</evidence>
<dbReference type="InterPro" id="IPR007867">
    <property type="entry name" value="GMC_OxRtase_C"/>
</dbReference>
<dbReference type="AlphaFoldDB" id="A0AAW1D7D7"/>
<reference evidence="3 4" key="1">
    <citation type="submission" date="2022-12" db="EMBL/GenBank/DDBJ databases">
        <title>Chromosome-level genome assembly of true bugs.</title>
        <authorList>
            <person name="Ma L."/>
            <person name="Li H."/>
        </authorList>
    </citation>
    <scope>NUCLEOTIDE SEQUENCE [LARGE SCALE GENOMIC DNA]</scope>
    <source>
        <strain evidence="3">Lab_2022b</strain>
    </source>
</reference>
<evidence type="ECO:0000256" key="1">
    <source>
        <dbReference type="ARBA" id="ARBA00010790"/>
    </source>
</evidence>
<comment type="similarity">
    <text evidence="1">Belongs to the GMC oxidoreductase family.</text>
</comment>
<sequence length="344" mass="38576">MSASRAFLRPVKNRRNLHVATRSTVTKVLIENNRAVGVELIRNNKKIRIKTRKEVILSAGAIKSPQLLMLSGIGPKDHLQSLGIQVMNNLPVGYNLMDHPVIGNVIFTIERNITIGEDMLFNLSNFNEYITKKEGVFSSTVGIEGLAFLDVFNPCKNGSSTNLEIQLISTSPENKKDLHSLMMFMSVSKPKSRGRIKLKDINPLSKPIIDIGYYRDPYDLEVITKAIEIVKQIANTKVFYEFKPKLFSEPIKPCAKYGHDTKDYWKCHARHLTISNYHQTGTCKMGPSEDPTSVVDARLRVHGIKGLRVIDASIMPTIISANTNAPTIMIAEKGADMIKNDWNI</sequence>
<dbReference type="InterPro" id="IPR012132">
    <property type="entry name" value="GMC_OxRdtase"/>
</dbReference>